<dbReference type="Pfam" id="PF25794">
    <property type="entry name" value="SACS"/>
    <property type="match status" value="2"/>
</dbReference>
<dbReference type="OrthoDB" id="1262810at2759"/>
<dbReference type="InterPro" id="IPR058210">
    <property type="entry name" value="SACS/Nov_dom"/>
</dbReference>
<dbReference type="SUPFAM" id="SSF55874">
    <property type="entry name" value="ATPase domain of HSP90 chaperone/DNA topoisomerase II/histidine kinase"/>
    <property type="match status" value="1"/>
</dbReference>
<dbReference type="AlphaFoldDB" id="A0A8T2NKA0"/>
<name>A0A8T2NKA0_9TELE</name>
<dbReference type="EMBL" id="JAFBMS010000039">
    <property type="protein sequence ID" value="KAG9340815.1"/>
    <property type="molecule type" value="Genomic_DNA"/>
</dbReference>
<evidence type="ECO:0000313" key="2">
    <source>
        <dbReference type="EMBL" id="KAG9340815.1"/>
    </source>
</evidence>
<dbReference type="InterPro" id="IPR036890">
    <property type="entry name" value="HATPase_C_sf"/>
</dbReference>
<evidence type="ECO:0000259" key="1">
    <source>
        <dbReference type="PROSITE" id="PS50910"/>
    </source>
</evidence>
<dbReference type="Proteomes" id="UP000824540">
    <property type="component" value="Unassembled WGS sequence"/>
</dbReference>
<reference evidence="2" key="1">
    <citation type="thesis" date="2021" institute="BYU ScholarsArchive" country="Provo, UT, USA">
        <title>Applications of and Algorithms for Genome Assembly and Genomic Analyses with an Emphasis on Marine Teleosts.</title>
        <authorList>
            <person name="Pickett B.D."/>
        </authorList>
    </citation>
    <scope>NUCLEOTIDE SEQUENCE</scope>
    <source>
        <strain evidence="2">HI-2016</strain>
    </source>
</reference>
<sequence>MVDSSKMHVDSLFKTVCVRLSAQFILFYFYGDFPFINRNAFGATSPPFIDYLKDILRRYPDGGQILKELIQNADDAGATEVVFIHDERTYGTETVWTEDLVKYQEFTEEDWRGIQSAGRSVKRNDPNRVGRFGIGFNSVYHITVELDLCSFIERVPEDFQQYRKLLTAFGVKISVTDGEVEEILHSIKQNIEERHPPHGNPSELKVVVGILNWMRKGEKSIKDDLPVPVMVGGQEFNLQPLSSTVFCDISEERLEDLRDSDQAFGDQEVFHVIHGEVPTVTANWLKIPFLSTRLLNPEIIGIEQCGQTEPITLRVKNILKEYNEDKDLFKELIQNAEDSGANICRFMVDLREHKDPPESLIDQVDFDATPLREVPLVLVEGGAALVKPSRTVLMIQKDTEFRPYLYKLPPKFTIYLEFFEKIICCETLETVLLLNQEPLENTSVETQVYVRRDPEVCTFYLKHSDDLTPKYLEEIKREIDKCLREIWSLPEDEKRKAIRRLYLKWHPDKNPECVFLATEAYKYLKQRIQDLEQENMNFPSRSQGSEANQSTSEHSRNFSGFYQQWDQEASRHQRGRERFQQHHSYREYNFWDFHGEEIPRPNKAEARRWHRQAECDLTAAQRDIDSGSTEWCLFKVHQAVEKALISAALKKTGKQPADCTITHLAEKVSLYSPRLSTLSRIVKRLKRIG</sequence>
<dbReference type="SUPFAM" id="SSF46565">
    <property type="entry name" value="Chaperone J-domain"/>
    <property type="match status" value="1"/>
</dbReference>
<dbReference type="InterPro" id="IPR007842">
    <property type="entry name" value="HEPN_dom"/>
</dbReference>
<dbReference type="SUPFAM" id="SSF81593">
    <property type="entry name" value="Nucleotidyltransferase substrate binding subunit/domain"/>
    <property type="match status" value="1"/>
</dbReference>
<evidence type="ECO:0000313" key="3">
    <source>
        <dbReference type="Proteomes" id="UP000824540"/>
    </source>
</evidence>
<dbReference type="InterPro" id="IPR036869">
    <property type="entry name" value="J_dom_sf"/>
</dbReference>
<feature type="domain" description="HEPN" evidence="1">
    <location>
        <begin position="610"/>
        <end position="689"/>
    </location>
</feature>
<feature type="non-terminal residue" evidence="2">
    <location>
        <position position="689"/>
    </location>
</feature>
<dbReference type="Gene3D" id="1.20.120.330">
    <property type="entry name" value="Nucleotidyltransferases domain 2"/>
    <property type="match status" value="1"/>
</dbReference>
<accession>A0A8T2NKA0</accession>
<dbReference type="Gene3D" id="1.10.287.110">
    <property type="entry name" value="DnaJ domain"/>
    <property type="match status" value="1"/>
</dbReference>
<gene>
    <name evidence="2" type="ORF">JZ751_020007</name>
</gene>
<protein>
    <recommendedName>
        <fullName evidence="1">HEPN domain-containing protein</fullName>
    </recommendedName>
</protein>
<comment type="caution">
    <text evidence="2">The sequence shown here is derived from an EMBL/GenBank/DDBJ whole genome shotgun (WGS) entry which is preliminary data.</text>
</comment>
<dbReference type="NCBIfam" id="NF047352">
    <property type="entry name" value="P_loop_sacsin"/>
    <property type="match status" value="1"/>
</dbReference>
<dbReference type="SMART" id="SM00748">
    <property type="entry name" value="HEPN"/>
    <property type="match status" value="1"/>
</dbReference>
<dbReference type="PROSITE" id="PS50910">
    <property type="entry name" value="HEPN"/>
    <property type="match status" value="1"/>
</dbReference>
<dbReference type="PANTHER" id="PTHR46919">
    <property type="entry name" value="ZINC FINGER, C3HC4 TYPE (RING FINGER) FAMILY PROTEIN"/>
    <property type="match status" value="1"/>
</dbReference>
<proteinExistence type="predicted"/>
<dbReference type="PANTHER" id="PTHR46919:SF2">
    <property type="entry name" value="SACSIN"/>
    <property type="match status" value="1"/>
</dbReference>
<organism evidence="2 3">
    <name type="scientific">Albula glossodonta</name>
    <name type="common">roundjaw bonefish</name>
    <dbReference type="NCBI Taxonomy" id="121402"/>
    <lineage>
        <taxon>Eukaryota</taxon>
        <taxon>Metazoa</taxon>
        <taxon>Chordata</taxon>
        <taxon>Craniata</taxon>
        <taxon>Vertebrata</taxon>
        <taxon>Euteleostomi</taxon>
        <taxon>Actinopterygii</taxon>
        <taxon>Neopterygii</taxon>
        <taxon>Teleostei</taxon>
        <taxon>Albuliformes</taxon>
        <taxon>Albulidae</taxon>
        <taxon>Albula</taxon>
    </lineage>
</organism>
<keyword evidence="3" id="KW-1185">Reference proteome</keyword>
<dbReference type="Pfam" id="PF05168">
    <property type="entry name" value="HEPN"/>
    <property type="match status" value="1"/>
</dbReference>